<dbReference type="EMBL" id="CP125947">
    <property type="protein sequence ID" value="WHS63455.1"/>
    <property type="molecule type" value="Genomic_DNA"/>
</dbReference>
<feature type="region of interest" description="Disordered" evidence="1">
    <location>
        <begin position="1"/>
        <end position="21"/>
    </location>
</feature>
<dbReference type="InterPro" id="IPR046294">
    <property type="entry name" value="DUF6331"/>
</dbReference>
<reference evidence="2 3" key="1">
    <citation type="submission" date="2023-05" db="EMBL/GenBank/DDBJ databases">
        <authorList>
            <person name="Yin Y."/>
            <person name="Lu Z."/>
        </authorList>
    </citation>
    <scope>NUCLEOTIDE SEQUENCE [LARGE SCALE GENOMIC DNA]</scope>
    <source>
        <strain evidence="2 3">ZM22</strain>
    </source>
</reference>
<accession>A0ABY8SM72</accession>
<evidence type="ECO:0000256" key="1">
    <source>
        <dbReference type="SAM" id="MobiDB-lite"/>
    </source>
</evidence>
<dbReference type="Proteomes" id="UP001240697">
    <property type="component" value="Chromosome"/>
</dbReference>
<gene>
    <name evidence="2" type="ORF">QMY55_12900</name>
</gene>
<organism evidence="2 3">
    <name type="scientific">Comamonas resistens</name>
    <dbReference type="NCBI Taxonomy" id="3046670"/>
    <lineage>
        <taxon>Bacteria</taxon>
        <taxon>Pseudomonadati</taxon>
        <taxon>Pseudomonadota</taxon>
        <taxon>Betaproteobacteria</taxon>
        <taxon>Burkholderiales</taxon>
        <taxon>Comamonadaceae</taxon>
        <taxon>Comamonas</taxon>
    </lineage>
</organism>
<dbReference type="Pfam" id="PF19856">
    <property type="entry name" value="DUF6331"/>
    <property type="match status" value="1"/>
</dbReference>
<proteinExistence type="predicted"/>
<protein>
    <submittedName>
        <fullName evidence="2">DUF6331 family protein</fullName>
    </submittedName>
</protein>
<dbReference type="RefSeq" id="WP_283484610.1">
    <property type="nucleotide sequence ID" value="NZ_CP125947.1"/>
</dbReference>
<feature type="compositionally biased region" description="Polar residues" evidence="1">
    <location>
        <begin position="12"/>
        <end position="21"/>
    </location>
</feature>
<name>A0ABY8SM72_9BURK</name>
<sequence>MSTAPQSIDLGNGQSIPIQPLSTRPEQTLDMDALAPELAPLWDALETICVTGCCGIDALDLSPEQLAAARPKLDTAAICSGLLQIQARLNCPDLPLVVSQRLNQYLDRDAARQLITHLLYHLDA</sequence>
<keyword evidence="3" id="KW-1185">Reference proteome</keyword>
<evidence type="ECO:0000313" key="3">
    <source>
        <dbReference type="Proteomes" id="UP001240697"/>
    </source>
</evidence>
<evidence type="ECO:0000313" key="2">
    <source>
        <dbReference type="EMBL" id="WHS63455.1"/>
    </source>
</evidence>